<keyword evidence="6" id="KW-0010">Activator</keyword>
<keyword evidence="8" id="KW-0234">DNA repair</keyword>
<evidence type="ECO:0000256" key="10">
    <source>
        <dbReference type="PIRSR" id="PIRSR000409-1"/>
    </source>
</evidence>
<accession>A0AAW7K6J2</accession>
<evidence type="ECO:0000259" key="12">
    <source>
        <dbReference type="PROSITE" id="PS01124"/>
    </source>
</evidence>
<proteinExistence type="predicted"/>
<comment type="catalytic activity">
    <reaction evidence="1">
        <text>a 4-O-methyl-thymidine in DNA + L-cysteinyl-[protein] = a thymidine in DNA + S-methyl-L-cysteinyl-[protein]</text>
        <dbReference type="Rhea" id="RHEA:53428"/>
        <dbReference type="Rhea" id="RHEA-COMP:10131"/>
        <dbReference type="Rhea" id="RHEA-COMP:10132"/>
        <dbReference type="Rhea" id="RHEA-COMP:13555"/>
        <dbReference type="Rhea" id="RHEA-COMP:13556"/>
        <dbReference type="ChEBI" id="CHEBI:29950"/>
        <dbReference type="ChEBI" id="CHEBI:82612"/>
        <dbReference type="ChEBI" id="CHEBI:137386"/>
        <dbReference type="ChEBI" id="CHEBI:137387"/>
        <dbReference type="EC" id="2.1.1.63"/>
    </reaction>
</comment>
<evidence type="ECO:0000256" key="4">
    <source>
        <dbReference type="ARBA" id="ARBA00022763"/>
    </source>
</evidence>
<sequence length="350" mass="38785">MNARQNFKSDRARWLAIVQRNKDADGTFIYGVKTTGIYCLPSCPSRQPRRENVVFFANTLAAEVAGFRPCKRCGGVQADQQHEIIAKACRYIEKSDHIPTLNELADYVGQSAYHFHRRFKTAIGLTPKGYAEALRNQRMRQQLAQTDSITDAIFEAGYQSNARFYHKSNAMLGMTPKAFRRGGTGTTIYFAVGLCSLGDILVAKSERGICAIWMGESAQKLVQELQDKFPHAVLIGGDEAFEILMAQVVGFIETPEIGLDLPLDIRGTAFQQRVWQVLREIPLGTTASYSQIADKIGLPKAVRAVAGACAANMLAVAIPCHRVVRQDGALSGYRWGVERKRALLKKEAKL</sequence>
<keyword evidence="5" id="KW-0805">Transcription regulation</keyword>
<dbReference type="InterPro" id="IPR001497">
    <property type="entry name" value="MethylDNA_cys_MeTrfase_AS"/>
</dbReference>
<feature type="binding site" evidence="11">
    <location>
        <position position="43"/>
    </location>
    <ligand>
        <name>Zn(2+)</name>
        <dbReference type="ChEBI" id="CHEBI:29105"/>
    </ligand>
</feature>
<evidence type="ECO:0000256" key="3">
    <source>
        <dbReference type="ARBA" id="ARBA00022679"/>
    </source>
</evidence>
<keyword evidence="2 13" id="KW-0489">Methyltransferase</keyword>
<dbReference type="Proteomes" id="UP001167864">
    <property type="component" value="Unassembled WGS sequence"/>
</dbReference>
<dbReference type="InterPro" id="IPR035451">
    <property type="entry name" value="Ada-like_dom_sf"/>
</dbReference>
<dbReference type="InterPro" id="IPR036388">
    <property type="entry name" value="WH-like_DNA-bd_sf"/>
</dbReference>
<dbReference type="PANTHER" id="PTHR10815:SF14">
    <property type="entry name" value="BIFUNCTIONAL TRANSCRIPTIONAL ACTIVATOR_DNA REPAIR ENZYME ADA"/>
    <property type="match status" value="1"/>
</dbReference>
<dbReference type="PROSITE" id="PS01124">
    <property type="entry name" value="HTH_ARAC_FAMILY_2"/>
    <property type="match status" value="1"/>
</dbReference>
<dbReference type="SUPFAM" id="SSF53155">
    <property type="entry name" value="Methylated DNA-protein cysteine methyltransferase domain"/>
    <property type="match status" value="1"/>
</dbReference>
<keyword evidence="11" id="KW-0479">Metal-binding</keyword>
<dbReference type="Gene3D" id="3.30.160.70">
    <property type="entry name" value="Methylated DNA-protein cysteine methyltransferase domain"/>
    <property type="match status" value="1"/>
</dbReference>
<dbReference type="Gene3D" id="1.10.10.10">
    <property type="entry name" value="Winged helix-like DNA-binding domain superfamily/Winged helix DNA-binding domain"/>
    <property type="match status" value="1"/>
</dbReference>
<keyword evidence="11" id="KW-0862">Zinc</keyword>
<name>A0AAW7K6J2_9GAMM</name>
<evidence type="ECO:0000256" key="7">
    <source>
        <dbReference type="ARBA" id="ARBA00023163"/>
    </source>
</evidence>
<dbReference type="NCBIfam" id="NF011964">
    <property type="entry name" value="PRK15435.1"/>
    <property type="match status" value="1"/>
</dbReference>
<organism evidence="13 14">
    <name type="scientific">Yersinia nurmii</name>
    <dbReference type="NCBI Taxonomy" id="685706"/>
    <lineage>
        <taxon>Bacteria</taxon>
        <taxon>Pseudomonadati</taxon>
        <taxon>Pseudomonadota</taxon>
        <taxon>Gammaproteobacteria</taxon>
        <taxon>Enterobacterales</taxon>
        <taxon>Yersiniaceae</taxon>
        <taxon>Yersinia</taxon>
    </lineage>
</organism>
<dbReference type="PIRSF" id="PIRSF000409">
    <property type="entry name" value="Ada"/>
    <property type="match status" value="1"/>
</dbReference>
<evidence type="ECO:0000256" key="11">
    <source>
        <dbReference type="PIRSR" id="PIRSR000409-3"/>
    </source>
</evidence>
<keyword evidence="7" id="KW-0804">Transcription</keyword>
<dbReference type="Pfam" id="PF01035">
    <property type="entry name" value="DNA_binding_1"/>
    <property type="match status" value="1"/>
</dbReference>
<dbReference type="InterPro" id="IPR016221">
    <property type="entry name" value="Bifunct_regulatory_prot_Ada"/>
</dbReference>
<dbReference type="InterPro" id="IPR018060">
    <property type="entry name" value="HTH_AraC"/>
</dbReference>
<dbReference type="SUPFAM" id="SSF46767">
    <property type="entry name" value="Methylated DNA-protein cysteine methyltransferase, C-terminal domain"/>
    <property type="match status" value="1"/>
</dbReference>
<evidence type="ECO:0000313" key="14">
    <source>
        <dbReference type="Proteomes" id="UP001167864"/>
    </source>
</evidence>
<dbReference type="CDD" id="cd06445">
    <property type="entry name" value="ATase"/>
    <property type="match status" value="1"/>
</dbReference>
<dbReference type="AlphaFoldDB" id="A0AAW7K6J2"/>
<comment type="catalytic activity">
    <reaction evidence="9">
        <text>a 6-O-methyl-2'-deoxyguanosine in DNA + L-cysteinyl-[protein] = S-methyl-L-cysteinyl-[protein] + a 2'-deoxyguanosine in DNA</text>
        <dbReference type="Rhea" id="RHEA:24000"/>
        <dbReference type="Rhea" id="RHEA-COMP:10131"/>
        <dbReference type="Rhea" id="RHEA-COMP:10132"/>
        <dbReference type="Rhea" id="RHEA-COMP:11367"/>
        <dbReference type="Rhea" id="RHEA-COMP:11368"/>
        <dbReference type="ChEBI" id="CHEBI:29950"/>
        <dbReference type="ChEBI" id="CHEBI:82612"/>
        <dbReference type="ChEBI" id="CHEBI:85445"/>
        <dbReference type="ChEBI" id="CHEBI:85448"/>
        <dbReference type="EC" id="2.1.1.63"/>
    </reaction>
</comment>
<dbReference type="RefSeq" id="WP_289817567.1">
    <property type="nucleotide sequence ID" value="NZ_JAUEHU010000002.1"/>
</dbReference>
<dbReference type="Gene3D" id="3.40.10.10">
    <property type="entry name" value="DNA Methylphosphotriester Repair Domain"/>
    <property type="match status" value="1"/>
</dbReference>
<evidence type="ECO:0000313" key="13">
    <source>
        <dbReference type="EMBL" id="MDN0086205.1"/>
    </source>
</evidence>
<feature type="binding site" evidence="11">
    <location>
        <position position="39"/>
    </location>
    <ligand>
        <name>Zn(2+)</name>
        <dbReference type="ChEBI" id="CHEBI:29105"/>
    </ligand>
</feature>
<dbReference type="InterPro" id="IPR036217">
    <property type="entry name" value="MethylDNA_cys_MeTrfase_DNAb"/>
</dbReference>
<evidence type="ECO:0000256" key="5">
    <source>
        <dbReference type="ARBA" id="ARBA00023015"/>
    </source>
</evidence>
<dbReference type="InterPro" id="IPR014048">
    <property type="entry name" value="MethylDNA_cys_MeTrfase_DNA-bd"/>
</dbReference>
<dbReference type="InterPro" id="IPR036631">
    <property type="entry name" value="MGMT_N_sf"/>
</dbReference>
<dbReference type="GO" id="GO:0003700">
    <property type="term" value="F:DNA-binding transcription factor activity"/>
    <property type="evidence" value="ECO:0007669"/>
    <property type="project" value="InterPro"/>
</dbReference>
<dbReference type="GO" id="GO:0008270">
    <property type="term" value="F:zinc ion binding"/>
    <property type="evidence" value="ECO:0007669"/>
    <property type="project" value="InterPro"/>
</dbReference>
<keyword evidence="3 13" id="KW-0808">Transferase</keyword>
<dbReference type="GO" id="GO:0032259">
    <property type="term" value="P:methylation"/>
    <property type="evidence" value="ECO:0007669"/>
    <property type="project" value="UniProtKB-KW"/>
</dbReference>
<comment type="caution">
    <text evidence="13">The sequence shown here is derived from an EMBL/GenBank/DDBJ whole genome shotgun (WGS) entry which is preliminary data.</text>
</comment>
<evidence type="ECO:0000256" key="1">
    <source>
        <dbReference type="ARBA" id="ARBA00001286"/>
    </source>
</evidence>
<feature type="binding site" evidence="11">
    <location>
        <position position="70"/>
    </location>
    <ligand>
        <name>Zn(2+)</name>
        <dbReference type="ChEBI" id="CHEBI:29105"/>
    </ligand>
</feature>
<reference evidence="13" key="1">
    <citation type="submission" date="2023-06" db="EMBL/GenBank/DDBJ databases">
        <authorList>
            <person name="Polev D.E."/>
            <person name="Saitova A.T."/>
            <person name="Bogumilchik E.A."/>
            <person name="Kokorina G.I."/>
            <person name="Voskresenskaia E.A."/>
        </authorList>
    </citation>
    <scope>NUCLEOTIDE SEQUENCE</scope>
    <source>
        <strain evidence="13">2145 StPb PI</strain>
    </source>
</reference>
<dbReference type="Pfam" id="PF02805">
    <property type="entry name" value="Ada_Zn_binding"/>
    <property type="match status" value="1"/>
</dbReference>
<evidence type="ECO:0000256" key="9">
    <source>
        <dbReference type="ARBA" id="ARBA00049348"/>
    </source>
</evidence>
<dbReference type="PROSITE" id="PS00374">
    <property type="entry name" value="MGMT"/>
    <property type="match status" value="1"/>
</dbReference>
<dbReference type="Pfam" id="PF12833">
    <property type="entry name" value="HTH_18"/>
    <property type="match status" value="1"/>
</dbReference>
<dbReference type="EC" id="2.1.1.-" evidence="13"/>
<dbReference type="InterPro" id="IPR004026">
    <property type="entry name" value="Ada_DNA_repair_Zn-bd"/>
</dbReference>
<protein>
    <submittedName>
        <fullName evidence="13">Bifunctional DNA-binding transcriptional regulator/O6-methylguanine-DNA methyltransferase Ada</fullName>
        <ecNumber evidence="13">2.1.1.-</ecNumber>
    </submittedName>
</protein>
<dbReference type="Gene3D" id="1.10.10.60">
    <property type="entry name" value="Homeodomain-like"/>
    <property type="match status" value="2"/>
</dbReference>
<dbReference type="EMBL" id="JAUEHU010000002">
    <property type="protein sequence ID" value="MDN0086205.1"/>
    <property type="molecule type" value="Genomic_DNA"/>
</dbReference>
<evidence type="ECO:0000256" key="6">
    <source>
        <dbReference type="ARBA" id="ARBA00023159"/>
    </source>
</evidence>
<feature type="active site" description="Nucleophile; methyl group acceptor from methylphosphotriester" evidence="10">
    <location>
        <position position="39"/>
    </location>
</feature>
<feature type="active site" description="Nucleophile; methyl group acceptor from either O6-methylguanine or O4-methylthymine" evidence="10">
    <location>
        <position position="320"/>
    </location>
</feature>
<dbReference type="GO" id="GO:0043565">
    <property type="term" value="F:sequence-specific DNA binding"/>
    <property type="evidence" value="ECO:0007669"/>
    <property type="project" value="InterPro"/>
</dbReference>
<evidence type="ECO:0000256" key="2">
    <source>
        <dbReference type="ARBA" id="ARBA00022603"/>
    </source>
</evidence>
<dbReference type="SMART" id="SM00342">
    <property type="entry name" value="HTH_ARAC"/>
    <property type="match status" value="1"/>
</dbReference>
<dbReference type="PANTHER" id="PTHR10815">
    <property type="entry name" value="METHYLATED-DNA--PROTEIN-CYSTEINE METHYLTRANSFERASE"/>
    <property type="match status" value="1"/>
</dbReference>
<dbReference type="GO" id="GO:0003908">
    <property type="term" value="F:methylated-DNA-[protein]-cysteine S-methyltransferase activity"/>
    <property type="evidence" value="ECO:0007669"/>
    <property type="project" value="UniProtKB-EC"/>
</dbReference>
<dbReference type="GO" id="GO:0006281">
    <property type="term" value="P:DNA repair"/>
    <property type="evidence" value="ECO:0007669"/>
    <property type="project" value="UniProtKB-KW"/>
</dbReference>
<dbReference type="SUPFAM" id="SSF46689">
    <property type="entry name" value="Homeodomain-like"/>
    <property type="match status" value="1"/>
</dbReference>
<dbReference type="NCBIfam" id="TIGR00589">
    <property type="entry name" value="ogt"/>
    <property type="match status" value="1"/>
</dbReference>
<dbReference type="FunFam" id="1.10.10.10:FF:000410">
    <property type="entry name" value="ADA regulatory protein, putative"/>
    <property type="match status" value="1"/>
</dbReference>
<keyword evidence="13" id="KW-0238">DNA-binding</keyword>
<comment type="cofactor">
    <cofactor evidence="11">
        <name>Zn(2+)</name>
        <dbReference type="ChEBI" id="CHEBI:29105"/>
    </cofactor>
    <text evidence="11">Binds 1 zinc ion per subunit.</text>
</comment>
<gene>
    <name evidence="13" type="primary">ada</name>
    <name evidence="13" type="ORF">QVN42_02165</name>
</gene>
<evidence type="ECO:0000256" key="8">
    <source>
        <dbReference type="ARBA" id="ARBA00023204"/>
    </source>
</evidence>
<feature type="binding site" evidence="11">
    <location>
        <position position="73"/>
    </location>
    <ligand>
        <name>Zn(2+)</name>
        <dbReference type="ChEBI" id="CHEBI:29105"/>
    </ligand>
</feature>
<dbReference type="InterPro" id="IPR009057">
    <property type="entry name" value="Homeodomain-like_sf"/>
</dbReference>
<keyword evidence="4" id="KW-0227">DNA damage</keyword>
<dbReference type="SUPFAM" id="SSF57884">
    <property type="entry name" value="Ada DNA repair protein, N-terminal domain (N-Ada 10)"/>
    <property type="match status" value="1"/>
</dbReference>
<feature type="domain" description="HTH araC/xylS-type" evidence="12">
    <location>
        <begin position="82"/>
        <end position="182"/>
    </location>
</feature>